<dbReference type="EMBL" id="MU266793">
    <property type="protein sequence ID" value="KAH7918395.1"/>
    <property type="molecule type" value="Genomic_DNA"/>
</dbReference>
<proteinExistence type="predicted"/>
<comment type="caution">
    <text evidence="1">The sequence shown here is derived from an EMBL/GenBank/DDBJ whole genome shotgun (WGS) entry which is preliminary data.</text>
</comment>
<protein>
    <submittedName>
        <fullName evidence="1">Casein kinase I isoform delta</fullName>
    </submittedName>
</protein>
<dbReference type="Proteomes" id="UP000790709">
    <property type="component" value="Unassembled WGS sequence"/>
</dbReference>
<keyword evidence="1" id="KW-0808">Transferase</keyword>
<evidence type="ECO:0000313" key="2">
    <source>
        <dbReference type="Proteomes" id="UP000790709"/>
    </source>
</evidence>
<keyword evidence="2" id="KW-1185">Reference proteome</keyword>
<accession>A0ACB8AYQ9</accession>
<sequence>MSIVRVDGRFSLKECLGVGSYGVVYRAQDVISNKEVAIKLEPCSRNPSSLEHEFNVLKKLKGGVGFPQPIWFGRELSHYALALDNLGESLHNIFASCSHQFSLFDVLALGSQLISRLEYMHSRNYIHRDIKPQNILIGRGDSKHIVFLIDFGIAKEFRDSATCAHIPFHQNHAFVGTPAFASINHHLGCESGRRDDVELLAYTLIFLLRGSLPWFNPDTTSLSNDVILKLKQDTLANRLCYNIPPQFSTLLMYSRAVKFAQKPDYDYLRTLL</sequence>
<organism evidence="1 2">
    <name type="scientific">Leucogyrophana mollusca</name>
    <dbReference type="NCBI Taxonomy" id="85980"/>
    <lineage>
        <taxon>Eukaryota</taxon>
        <taxon>Fungi</taxon>
        <taxon>Dikarya</taxon>
        <taxon>Basidiomycota</taxon>
        <taxon>Agaricomycotina</taxon>
        <taxon>Agaricomycetes</taxon>
        <taxon>Agaricomycetidae</taxon>
        <taxon>Boletales</taxon>
        <taxon>Boletales incertae sedis</taxon>
        <taxon>Leucogyrophana</taxon>
    </lineage>
</organism>
<keyword evidence="1" id="KW-0418">Kinase</keyword>
<name>A0ACB8AYQ9_9AGAM</name>
<reference evidence="1" key="1">
    <citation type="journal article" date="2021" name="New Phytol.">
        <title>Evolutionary innovations through gain and loss of genes in the ectomycorrhizal Boletales.</title>
        <authorList>
            <person name="Wu G."/>
            <person name="Miyauchi S."/>
            <person name="Morin E."/>
            <person name="Kuo A."/>
            <person name="Drula E."/>
            <person name="Varga T."/>
            <person name="Kohler A."/>
            <person name="Feng B."/>
            <person name="Cao Y."/>
            <person name="Lipzen A."/>
            <person name="Daum C."/>
            <person name="Hundley H."/>
            <person name="Pangilinan J."/>
            <person name="Johnson J."/>
            <person name="Barry K."/>
            <person name="LaButti K."/>
            <person name="Ng V."/>
            <person name="Ahrendt S."/>
            <person name="Min B."/>
            <person name="Choi I.G."/>
            <person name="Park H."/>
            <person name="Plett J.M."/>
            <person name="Magnuson J."/>
            <person name="Spatafora J.W."/>
            <person name="Nagy L.G."/>
            <person name="Henrissat B."/>
            <person name="Grigoriev I.V."/>
            <person name="Yang Z.L."/>
            <person name="Xu J."/>
            <person name="Martin F.M."/>
        </authorList>
    </citation>
    <scope>NUCLEOTIDE SEQUENCE</scope>
    <source>
        <strain evidence="1">KUC20120723A-06</strain>
    </source>
</reference>
<evidence type="ECO:0000313" key="1">
    <source>
        <dbReference type="EMBL" id="KAH7918395.1"/>
    </source>
</evidence>
<gene>
    <name evidence="1" type="ORF">BV22DRAFT_1134621</name>
</gene>